<protein>
    <submittedName>
        <fullName evidence="1">Uncharacterized protein</fullName>
    </submittedName>
</protein>
<evidence type="ECO:0000313" key="2">
    <source>
        <dbReference type="Proteomes" id="UP001396334"/>
    </source>
</evidence>
<comment type="caution">
    <text evidence="1">The sequence shown here is derived from an EMBL/GenBank/DDBJ whole genome shotgun (WGS) entry which is preliminary data.</text>
</comment>
<reference evidence="1 2" key="1">
    <citation type="journal article" date="2024" name="G3 (Bethesda)">
        <title>Genome assembly of Hibiscus sabdariffa L. provides insights into metabolisms of medicinal natural products.</title>
        <authorList>
            <person name="Kim T."/>
        </authorList>
    </citation>
    <scope>NUCLEOTIDE SEQUENCE [LARGE SCALE GENOMIC DNA]</scope>
    <source>
        <strain evidence="1">TK-2024</strain>
        <tissue evidence="1">Old leaves</tissue>
    </source>
</reference>
<accession>A0ABR2NLY5</accession>
<organism evidence="1 2">
    <name type="scientific">Hibiscus sabdariffa</name>
    <name type="common">roselle</name>
    <dbReference type="NCBI Taxonomy" id="183260"/>
    <lineage>
        <taxon>Eukaryota</taxon>
        <taxon>Viridiplantae</taxon>
        <taxon>Streptophyta</taxon>
        <taxon>Embryophyta</taxon>
        <taxon>Tracheophyta</taxon>
        <taxon>Spermatophyta</taxon>
        <taxon>Magnoliopsida</taxon>
        <taxon>eudicotyledons</taxon>
        <taxon>Gunneridae</taxon>
        <taxon>Pentapetalae</taxon>
        <taxon>rosids</taxon>
        <taxon>malvids</taxon>
        <taxon>Malvales</taxon>
        <taxon>Malvaceae</taxon>
        <taxon>Malvoideae</taxon>
        <taxon>Hibiscus</taxon>
    </lineage>
</organism>
<evidence type="ECO:0000313" key="1">
    <source>
        <dbReference type="EMBL" id="KAK8977010.1"/>
    </source>
</evidence>
<sequence length="108" mass="11549">MENGNYQQDSMAKRDGYHCGAGAAAAATATATAASMSKLTGAPFLGPLRHVYIVTDVMKASMANRSKDAVFHFPSNLKVSLSPTVKVKGEDKDGRVLESMLRNSDRTK</sequence>
<dbReference type="EMBL" id="JBBPBN010000125">
    <property type="protein sequence ID" value="KAK8977010.1"/>
    <property type="molecule type" value="Genomic_DNA"/>
</dbReference>
<keyword evidence="2" id="KW-1185">Reference proteome</keyword>
<proteinExistence type="predicted"/>
<dbReference type="Proteomes" id="UP001396334">
    <property type="component" value="Unassembled WGS sequence"/>
</dbReference>
<gene>
    <name evidence="1" type="ORF">V6N11_019682</name>
</gene>
<name>A0ABR2NLY5_9ROSI</name>